<dbReference type="Proteomes" id="UP001305779">
    <property type="component" value="Unassembled WGS sequence"/>
</dbReference>
<comment type="caution">
    <text evidence="2">The sequence shown here is derived from an EMBL/GenBank/DDBJ whole genome shotgun (WGS) entry which is preliminary data.</text>
</comment>
<reference evidence="2 3" key="1">
    <citation type="journal article" date="2023" name="G3 (Bethesda)">
        <title>A chromosome-level genome assembly of Zasmidium syzygii isolated from banana leaves.</title>
        <authorList>
            <person name="van Westerhoven A.C."/>
            <person name="Mehrabi R."/>
            <person name="Talebi R."/>
            <person name="Steentjes M.B.F."/>
            <person name="Corcolon B."/>
            <person name="Chong P.A."/>
            <person name="Kema G.H.J."/>
            <person name="Seidl M.F."/>
        </authorList>
    </citation>
    <scope>NUCLEOTIDE SEQUENCE [LARGE SCALE GENOMIC DNA]</scope>
    <source>
        <strain evidence="2 3">P124</strain>
    </source>
</reference>
<sequence>MAEEEQKKFNTRPESTIAQNFAADLDSMFGLNSPPGVDNLSRTVEEKKHTVTSGEQQLQELEAKLRETEERLARVSRQNSPSRQANTAVPRTHPESKQAADGAAKPSPLAQKPTYPADRPPTAGDRPPTERADTQDLVRNIPGALPETPQPQYGGSNEYVMVDRNAGQAQRGYG</sequence>
<name>A0ABR0F379_ZASCE</name>
<evidence type="ECO:0000313" key="2">
    <source>
        <dbReference type="EMBL" id="KAK4507801.1"/>
    </source>
</evidence>
<evidence type="ECO:0000256" key="1">
    <source>
        <dbReference type="SAM" id="MobiDB-lite"/>
    </source>
</evidence>
<protein>
    <submittedName>
        <fullName evidence="2">Uncharacterized protein</fullName>
    </submittedName>
</protein>
<feature type="compositionally biased region" description="Basic and acidic residues" evidence="1">
    <location>
        <begin position="127"/>
        <end position="136"/>
    </location>
</feature>
<feature type="compositionally biased region" description="Polar residues" evidence="1">
    <location>
        <begin position="76"/>
        <end position="89"/>
    </location>
</feature>
<gene>
    <name evidence="2" type="ORF">PRZ48_001536</name>
</gene>
<accession>A0ABR0F379</accession>
<dbReference type="EMBL" id="JAXOVC010000001">
    <property type="protein sequence ID" value="KAK4507801.1"/>
    <property type="molecule type" value="Genomic_DNA"/>
</dbReference>
<keyword evidence="3" id="KW-1185">Reference proteome</keyword>
<evidence type="ECO:0000313" key="3">
    <source>
        <dbReference type="Proteomes" id="UP001305779"/>
    </source>
</evidence>
<feature type="region of interest" description="Disordered" evidence="1">
    <location>
        <begin position="70"/>
        <end position="157"/>
    </location>
</feature>
<organism evidence="2 3">
    <name type="scientific">Zasmidium cellare</name>
    <name type="common">Wine cellar mold</name>
    <name type="synonym">Racodium cellare</name>
    <dbReference type="NCBI Taxonomy" id="395010"/>
    <lineage>
        <taxon>Eukaryota</taxon>
        <taxon>Fungi</taxon>
        <taxon>Dikarya</taxon>
        <taxon>Ascomycota</taxon>
        <taxon>Pezizomycotina</taxon>
        <taxon>Dothideomycetes</taxon>
        <taxon>Dothideomycetidae</taxon>
        <taxon>Mycosphaerellales</taxon>
        <taxon>Mycosphaerellaceae</taxon>
        <taxon>Zasmidium</taxon>
    </lineage>
</organism>
<proteinExistence type="predicted"/>